<name>Q75AI6_EREGS</name>
<organism evidence="9 10">
    <name type="scientific">Eremothecium gossypii (strain ATCC 10895 / CBS 109.51 / FGSC 9923 / NRRL Y-1056)</name>
    <name type="common">Yeast</name>
    <name type="synonym">Ashbya gossypii</name>
    <dbReference type="NCBI Taxonomy" id="284811"/>
    <lineage>
        <taxon>Eukaryota</taxon>
        <taxon>Fungi</taxon>
        <taxon>Dikarya</taxon>
        <taxon>Ascomycota</taxon>
        <taxon>Saccharomycotina</taxon>
        <taxon>Saccharomycetes</taxon>
        <taxon>Saccharomycetales</taxon>
        <taxon>Saccharomycetaceae</taxon>
        <taxon>Eremothecium</taxon>
    </lineage>
</organism>
<dbReference type="GO" id="GO:0016279">
    <property type="term" value="F:protein-lysine N-methyltransferase activity"/>
    <property type="evidence" value="ECO:0000318"/>
    <property type="project" value="GO_Central"/>
</dbReference>
<dbReference type="STRING" id="284811.Q75AI6"/>
<protein>
    <recommendedName>
        <fullName evidence="7">Protein-lysine N-methyltransferase EFM4</fullName>
        <ecNumber evidence="7">2.1.1.-</ecNumber>
    </recommendedName>
    <alternativeName>
        <fullName evidence="7">Elongation factor methyltransferase 4</fullName>
    </alternativeName>
</protein>
<dbReference type="GO" id="GO:0016192">
    <property type="term" value="P:vesicle-mediated transport"/>
    <property type="evidence" value="ECO:0007669"/>
    <property type="project" value="UniProtKB-UniRule"/>
</dbReference>
<comment type="similarity">
    <text evidence="7">Belongs to the class I-like SAM-binding methyltransferase superfamily. EFM4 family.</text>
</comment>
<keyword evidence="10" id="KW-1185">Reference proteome</keyword>
<keyword evidence="2 7" id="KW-0813">Transport</keyword>
<keyword evidence="4 7" id="KW-0489">Methyltransferase</keyword>
<evidence type="ECO:0000256" key="4">
    <source>
        <dbReference type="ARBA" id="ARBA00022603"/>
    </source>
</evidence>
<dbReference type="FunFam" id="3.40.50.150:FF:000287">
    <property type="entry name" value="Protein-lysine N-methyltransferase EFM4"/>
    <property type="match status" value="1"/>
</dbReference>
<dbReference type="OrthoDB" id="10069295at2759"/>
<comment type="function">
    <text evidence="7">S-adenosyl-L-methionine-dependent protein-lysine N-methyltransferase that mono- and dimethylates elongation factor 1-alpha at 'Lys-316'. May play a role in intracellular transport.</text>
</comment>
<dbReference type="KEGG" id="ago:AGOS_ADL059C"/>
<dbReference type="PANTHER" id="PTHR12843">
    <property type="entry name" value="PROTEIN-LYSINE N-METHYLTRANSFERASE METTL10"/>
    <property type="match status" value="1"/>
</dbReference>
<dbReference type="SUPFAM" id="SSF53335">
    <property type="entry name" value="S-adenosyl-L-methionine-dependent methyltransferases"/>
    <property type="match status" value="1"/>
</dbReference>
<comment type="subcellular location">
    <subcellularLocation>
        <location evidence="1 7">Cytoplasm</location>
    </subcellularLocation>
</comment>
<dbReference type="InterPro" id="IPR025714">
    <property type="entry name" value="Methyltranfer_dom"/>
</dbReference>
<dbReference type="AlphaFoldDB" id="Q75AI6"/>
<evidence type="ECO:0000256" key="5">
    <source>
        <dbReference type="ARBA" id="ARBA00022679"/>
    </source>
</evidence>
<sequence length="227" mass="24373">MDTTQLNQSKLGTREYWDEFYAVEQRNFEADAQDTGECWFDEDRAAERMVEFLEEHVGEWRIAPDAAVLDVGCGNGHLLFALADAGFHGRLEGVDYSERSVQLARAIGATHDADVGFHAADVFSAAWQPGVFDVVLDKGTLDAIALSGMQPAGAASVPAAYAAVVERVLAPGGVLLITSCNFTEDELVRLVEAGSGLRKCGRIAYPEFGFGGKKGSTICSVAFTKAM</sequence>
<dbReference type="GO" id="GO:0032259">
    <property type="term" value="P:methylation"/>
    <property type="evidence" value="ECO:0007669"/>
    <property type="project" value="UniProtKB-KW"/>
</dbReference>
<dbReference type="RefSeq" id="NP_984037.2">
    <property type="nucleotide sequence ID" value="NM_209390.2"/>
</dbReference>
<evidence type="ECO:0000256" key="1">
    <source>
        <dbReference type="ARBA" id="ARBA00004496"/>
    </source>
</evidence>
<gene>
    <name evidence="7" type="primary">EFM4</name>
    <name evidence="9" type="ORF">AGOS_ADL059C</name>
</gene>
<reference evidence="9 10" key="1">
    <citation type="journal article" date="2004" name="Science">
        <title>The Ashbya gossypii genome as a tool for mapping the ancient Saccharomyces cerevisiae genome.</title>
        <authorList>
            <person name="Dietrich F.S."/>
            <person name="Voegeli S."/>
            <person name="Brachat S."/>
            <person name="Lerch A."/>
            <person name="Gates K."/>
            <person name="Steiner S."/>
            <person name="Mohr C."/>
            <person name="Pohlmann R."/>
            <person name="Luedi P."/>
            <person name="Choi S."/>
            <person name="Wing R.A."/>
            <person name="Flavier A."/>
            <person name="Gaffney T.D."/>
            <person name="Philippsen P."/>
        </authorList>
    </citation>
    <scope>NUCLEOTIDE SEQUENCE [LARGE SCALE GENOMIC DNA]</scope>
    <source>
        <strain evidence="10">ATCC 10895 / CBS 109.51 / FGSC 9923 / NRRL Y-1056</strain>
    </source>
</reference>
<dbReference type="GO" id="GO:0005737">
    <property type="term" value="C:cytoplasm"/>
    <property type="evidence" value="ECO:0000318"/>
    <property type="project" value="GO_Central"/>
</dbReference>
<evidence type="ECO:0000256" key="6">
    <source>
        <dbReference type="ARBA" id="ARBA00022691"/>
    </source>
</evidence>
<dbReference type="HOGENOM" id="CLU_044783_1_0_1"/>
<keyword evidence="3 7" id="KW-0963">Cytoplasm</keyword>
<dbReference type="Pfam" id="PF13847">
    <property type="entry name" value="Methyltransf_31"/>
    <property type="match status" value="1"/>
</dbReference>
<dbReference type="InterPro" id="IPR029063">
    <property type="entry name" value="SAM-dependent_MTases_sf"/>
</dbReference>
<dbReference type="FunCoup" id="Q75AI6">
    <property type="interactions" value="773"/>
</dbReference>
<dbReference type="OMA" id="PTPSFQF"/>
<accession>Q75AI6</accession>
<evidence type="ECO:0000259" key="8">
    <source>
        <dbReference type="Pfam" id="PF13847"/>
    </source>
</evidence>
<keyword evidence="5 7" id="KW-0808">Transferase</keyword>
<proteinExistence type="inferred from homology"/>
<dbReference type="GeneID" id="4620179"/>
<feature type="domain" description="Methyltransferase" evidence="8">
    <location>
        <begin position="65"/>
        <end position="194"/>
    </location>
</feature>
<dbReference type="GO" id="GO:0006417">
    <property type="term" value="P:regulation of translation"/>
    <property type="evidence" value="ECO:0007669"/>
    <property type="project" value="EnsemblFungi"/>
</dbReference>
<reference evidence="10" key="2">
    <citation type="journal article" date="2013" name="G3 (Bethesda)">
        <title>Genomes of Ashbya fungi isolated from insects reveal four mating-type loci, numerous translocations, lack of transposons, and distinct gene duplications.</title>
        <authorList>
            <person name="Dietrich F.S."/>
            <person name="Voegeli S."/>
            <person name="Kuo S."/>
            <person name="Philippsen P."/>
        </authorList>
    </citation>
    <scope>GENOME REANNOTATION</scope>
    <source>
        <strain evidence="10">ATCC 10895 / CBS 109.51 / FGSC 9923 / NRRL Y-1056</strain>
    </source>
</reference>
<evidence type="ECO:0000256" key="2">
    <source>
        <dbReference type="ARBA" id="ARBA00022448"/>
    </source>
</evidence>
<dbReference type="HAMAP" id="MF_03188">
    <property type="entry name" value="Methyltr_EFM4"/>
    <property type="match status" value="1"/>
</dbReference>
<dbReference type="Proteomes" id="UP000000591">
    <property type="component" value="Chromosome IV"/>
</dbReference>
<dbReference type="EMBL" id="AE016817">
    <property type="protein sequence ID" value="AAS51861.2"/>
    <property type="molecule type" value="Genomic_DNA"/>
</dbReference>
<evidence type="ECO:0000313" key="10">
    <source>
        <dbReference type="Proteomes" id="UP000000591"/>
    </source>
</evidence>
<evidence type="ECO:0000313" key="9">
    <source>
        <dbReference type="EMBL" id="AAS51861.2"/>
    </source>
</evidence>
<keyword evidence="6 7" id="KW-0949">S-adenosyl-L-methionine</keyword>
<dbReference type="CDD" id="cd02440">
    <property type="entry name" value="AdoMet_MTases"/>
    <property type="match status" value="1"/>
</dbReference>
<dbReference type="PANTHER" id="PTHR12843:SF5">
    <property type="entry name" value="EEF1A LYSINE METHYLTRANSFERASE 2"/>
    <property type="match status" value="1"/>
</dbReference>
<dbReference type="eggNOG" id="KOG1271">
    <property type="taxonomic scope" value="Eukaryota"/>
</dbReference>
<evidence type="ECO:0000256" key="3">
    <source>
        <dbReference type="ARBA" id="ARBA00022490"/>
    </source>
</evidence>
<dbReference type="EC" id="2.1.1.-" evidence="7"/>
<dbReference type="InParanoid" id="Q75AI6"/>
<evidence type="ECO:0000256" key="7">
    <source>
        <dbReference type="HAMAP-Rule" id="MF_03188"/>
    </source>
</evidence>
<dbReference type="InterPro" id="IPR026635">
    <property type="entry name" value="Efm4/METTL10"/>
</dbReference>
<dbReference type="Gene3D" id="3.40.50.150">
    <property type="entry name" value="Vaccinia Virus protein VP39"/>
    <property type="match status" value="1"/>
</dbReference>